<evidence type="ECO:0000256" key="1">
    <source>
        <dbReference type="SAM" id="MobiDB-lite"/>
    </source>
</evidence>
<feature type="region of interest" description="Disordered" evidence="1">
    <location>
        <begin position="830"/>
        <end position="866"/>
    </location>
</feature>
<evidence type="ECO:0000313" key="5">
    <source>
        <dbReference type="Proteomes" id="UP000763641"/>
    </source>
</evidence>
<organism evidence="4 5">
    <name type="scientific">Sphingomonas longa</name>
    <dbReference type="NCBI Taxonomy" id="2778730"/>
    <lineage>
        <taxon>Bacteria</taxon>
        <taxon>Pseudomonadati</taxon>
        <taxon>Pseudomonadota</taxon>
        <taxon>Alphaproteobacteria</taxon>
        <taxon>Sphingomonadales</taxon>
        <taxon>Sphingomonadaceae</taxon>
        <taxon>Sphingomonas</taxon>
    </lineage>
</organism>
<dbReference type="SUPFAM" id="SSF103515">
    <property type="entry name" value="Autotransporter"/>
    <property type="match status" value="1"/>
</dbReference>
<dbReference type="InterPro" id="IPR005546">
    <property type="entry name" value="Autotransporte_beta"/>
</dbReference>
<feature type="region of interest" description="Disordered" evidence="1">
    <location>
        <begin position="1025"/>
        <end position="1056"/>
    </location>
</feature>
<evidence type="ECO:0000259" key="3">
    <source>
        <dbReference type="PROSITE" id="PS51208"/>
    </source>
</evidence>
<sequence>MKQINSRARLYAGAATIAVVTALSAPAAAQCVTDATTVTCAGTVTSGDVNAAMNAVAPPSVTLRVAADTTVTRTAPSVQPASTFNGAVDIGNAGTLGTTAATVGVTYFGTPDAATNTFSLTNSGLVTGGVTVGGVGGAITVTNTGTLAGGLQLSGSGPITLSSSGPIYVAGGNGSTTAVSLQSQRFVSTTTGTFGVDAVTTSTTTGGPVTATITGPVAIPAAGAGTPAIPQGVQIDSFGTGGSARLTLDAAAGQVLVRALGTDSVFTPGSNTTTVGGTTTTRSSNTQTQVGGPASATLGTNAQVASLSVQGGPGGASASIAGGVGTVAAPGFVSVTSSAANFANTSETVSDATGTTTRTTSVNTPVGGAASLDIAATGRVIGNANVASSASTATANVAGAVGTIDGTTVRTGSVTADARGQRSTSTGVSTSGGGAFSNANTNSQTASTGAASVGVAETGRVLGSISALASGGTASTTIAGLVGASDDSIVSANVVSDSRGSNTESTNSSSNAANGDFAGSSTFAQRNVGAAASTTIAATGRVAGSASALSNAGDATVVVAGTVGAGSGTTVTVQGNVQATARGINSTQANSNSNVAATGDFANSQNSTGAITGGAASATVASTGAVFGSVTVLGDRGAIVDNAGRIRDTVQANSSRTITLAQGNSSSQVTTAGAAGVSTVVNRNANTSLSQTSGGTASLVNRAGGVIEDGAFVSGVGGATLTNAGAIFGNVSVTSAGNRSDSANSSVTTATTTPAAAGGDTVRSETVSASSSSTTPIGGIATGTYGGTIGAAQGSLLAAATTINQTGQAGSTATFTGVAFADAFTSAGASRSENSQSSTSLTVTQPAVGPATPASETTGSSTSRSATTVVAANNSVSVTGALRNNGLGTGDLQATSTGGTVSVAIDGGTVEGGVSAFAGPSFNFTSGSDSSFRNTQAATVAGPVASTVEQSNNVTNFSEQRLVASTANVALTGNARVGGNVQVTGTGSGAGSTGASASVASTASIGGALNVTGANSVNTRFDNSSVATRTGATETTRTDRSSTVQTRSPNAGNATATIAGDVGGTVSVSAPYANASATLSGRILNGSGISVISSGTLSSTSSETISRGTNATTLATPLLQSSRNQATNTAAGGTATLAIASTGMTASSGASAVDGSIVVEGDAGATLSIAAGTRVLASNNGDIDVGSNGNSSTSSQTASYNLAGALTGQTFTFTNTEVGGPASFTNAGIIGSSTGYFGAPIGIDVDSIGGVTIANTGTIYGSIDADALTSNDSQTTTITGLTDPVTQTSTTMGTTTIVGGTATVTNSGVVSGDVGIAAATGTVSNTGVLRNGVSLGSAQFAGTQTTTQTATSSNVTVTAPATRFVQTYTLNQNGLLLNGVSVSGATVGDFSTNAPANATLRTSDVRATINLGNGSVTTGNIDAQIDMARARLTDTTVNLTGSGSLGAGTGLTPPASLGFGAAALRYENTPNFAAFAATDPALGNSASGTFVPSVGIASGSRITGVNVVERNGPGVFTIVGAPYLSVSNANPLAVYTMDVGTLRITSGELQLGVAGTDPANSAAVFGIRGNVVNSGGTLLLGRRVTDGTTSVVQGTNVRVDGNFTQAAGGTLSLAATPALVRIAGTQVGAQPADGILGFGGYGVALTPFVPFDPLATNQLRSTPSTLTVNGDLTLAGTVSIAAQPGAIYAAGRNADLITVSGTFNAAGLTVSTPMNSPFVRFALTPRTVGGQTVVSVDVTRTSYASVTTTGNASAAAVALDAAVPSVIAQLRAVPNPNAVTDVESYANVQDLATIISALDTQLNAATATIAFDQLGSGSIYGSLSAVTATAPFGDPLDAAVIADAGLGLWMRPVGLFSRFDGDSGTGAGRLKADNYGGSAGISITTGNEGAFGIGGGYGRINARDKAFASTAKADTYMIGIFGRQRSGGFDLAVQGVFGWSNWDVVRALPLFSRTADSSFNSKEFRLTARVGYDVLLNGMTVTPFGRVDLRHYDFEAFSERNAGGIGLAVASREKTVFNPEAGVRISGDTGGFRPFAEASYVFQGNVGNDRQVSFLGDRANSFRIEGVDPDGYARIGAGLMADLYGANFSLRGSYLTGGGNRAGEVSGAVTFRF</sequence>
<feature type="compositionally biased region" description="Polar residues" evidence="1">
    <location>
        <begin position="1041"/>
        <end position="1056"/>
    </location>
</feature>
<feature type="region of interest" description="Disordered" evidence="1">
    <location>
        <begin position="268"/>
        <end position="292"/>
    </location>
</feature>
<protein>
    <submittedName>
        <fullName evidence="4">Autotransporter outer membrane beta-barrel domain-containing protein</fullName>
    </submittedName>
</protein>
<reference evidence="4 5" key="1">
    <citation type="submission" date="2020-12" db="EMBL/GenBank/DDBJ databases">
        <title>Sphingomonas sp.</title>
        <authorList>
            <person name="Kim M.K."/>
        </authorList>
    </citation>
    <scope>NUCLEOTIDE SEQUENCE [LARGE SCALE GENOMIC DNA]</scope>
    <source>
        <strain evidence="4 5">BT552</strain>
    </source>
</reference>
<proteinExistence type="predicted"/>
<dbReference type="InterPro" id="IPR036709">
    <property type="entry name" value="Autotransporte_beta_dom_sf"/>
</dbReference>
<keyword evidence="5" id="KW-1185">Reference proteome</keyword>
<name>A0ABS2D4W6_9SPHN</name>
<feature type="compositionally biased region" description="Low complexity" evidence="1">
    <location>
        <begin position="501"/>
        <end position="514"/>
    </location>
</feature>
<dbReference type="SMART" id="SM00869">
    <property type="entry name" value="Autotransporter"/>
    <property type="match status" value="1"/>
</dbReference>
<evidence type="ECO:0000313" key="4">
    <source>
        <dbReference type="EMBL" id="MBM6575965.1"/>
    </source>
</evidence>
<feature type="compositionally biased region" description="Low complexity" evidence="1">
    <location>
        <begin position="271"/>
        <end position="290"/>
    </location>
</feature>
<evidence type="ECO:0000256" key="2">
    <source>
        <dbReference type="SAM" id="SignalP"/>
    </source>
</evidence>
<gene>
    <name evidence="4" type="ORF">ILT43_06240</name>
</gene>
<feature type="region of interest" description="Disordered" evidence="1">
    <location>
        <begin position="413"/>
        <end position="446"/>
    </location>
</feature>
<feature type="compositionally biased region" description="Polar residues" evidence="1">
    <location>
        <begin position="830"/>
        <end position="845"/>
    </location>
</feature>
<comment type="caution">
    <text evidence="4">The sequence shown here is derived from an EMBL/GenBank/DDBJ whole genome shotgun (WGS) entry which is preliminary data.</text>
</comment>
<dbReference type="Gene3D" id="2.40.128.130">
    <property type="entry name" value="Autotransporter beta-domain"/>
    <property type="match status" value="1"/>
</dbReference>
<feature type="region of interest" description="Disordered" evidence="1">
    <location>
        <begin position="495"/>
        <end position="514"/>
    </location>
</feature>
<accession>A0ABS2D4W6</accession>
<dbReference type="Proteomes" id="UP000763641">
    <property type="component" value="Unassembled WGS sequence"/>
</dbReference>
<feature type="chain" id="PRO_5045560228" evidence="2">
    <location>
        <begin position="30"/>
        <end position="2113"/>
    </location>
</feature>
<keyword evidence="2" id="KW-0732">Signal</keyword>
<feature type="compositionally biased region" description="Low complexity" evidence="1">
    <location>
        <begin position="740"/>
        <end position="757"/>
    </location>
</feature>
<feature type="signal peptide" evidence="2">
    <location>
        <begin position="1"/>
        <end position="29"/>
    </location>
</feature>
<feature type="compositionally biased region" description="Polar residues" evidence="1">
    <location>
        <begin position="437"/>
        <end position="446"/>
    </location>
</feature>
<feature type="compositionally biased region" description="Low complexity" evidence="1">
    <location>
        <begin position="854"/>
        <end position="866"/>
    </location>
</feature>
<feature type="domain" description="Autotransporter" evidence="3">
    <location>
        <begin position="1841"/>
        <end position="2113"/>
    </location>
</feature>
<feature type="compositionally biased region" description="Low complexity" evidence="1">
    <location>
        <begin position="764"/>
        <end position="779"/>
    </location>
</feature>
<dbReference type="PROSITE" id="PS51208">
    <property type="entry name" value="AUTOTRANSPORTER"/>
    <property type="match status" value="1"/>
</dbReference>
<feature type="region of interest" description="Disordered" evidence="1">
    <location>
        <begin position="736"/>
        <end position="779"/>
    </location>
</feature>
<dbReference type="EMBL" id="JAFEMC010000002">
    <property type="protein sequence ID" value="MBM6575965.1"/>
    <property type="molecule type" value="Genomic_DNA"/>
</dbReference>
<dbReference type="RefSeq" id="WP_204196586.1">
    <property type="nucleotide sequence ID" value="NZ_JAFEMC010000002.1"/>
</dbReference>